<dbReference type="GO" id="GO:0004519">
    <property type="term" value="F:endonuclease activity"/>
    <property type="evidence" value="ECO:0007669"/>
    <property type="project" value="UniProtKB-KW"/>
</dbReference>
<dbReference type="PANTHER" id="PTHR30408:SF12">
    <property type="entry name" value="TYPE I RESTRICTION ENZYME MJAVIII SPECIFICITY SUBUNIT"/>
    <property type="match status" value="1"/>
</dbReference>
<evidence type="ECO:0000256" key="3">
    <source>
        <dbReference type="ARBA" id="ARBA00023125"/>
    </source>
</evidence>
<dbReference type="GO" id="GO:0009307">
    <property type="term" value="P:DNA restriction-modification system"/>
    <property type="evidence" value="ECO:0007669"/>
    <property type="project" value="UniProtKB-KW"/>
</dbReference>
<keyword evidence="6" id="KW-1185">Reference proteome</keyword>
<sequence>MVTYPEDWKALQLKDIGNIQMCRRIFQYQTKKNGQIPFYKIGTFGRNADAYISRELFEQFRKMYPYPSKGDVLLSAAGTVGKVVLFDGRESYFQDSNIVWLKVDESKIDKRFLYYFYKSFPWKALEGTTIRRLYNNIILNTDIFLPPLLEQQVIASVLSDFDVHIDNLTELIEKKKAIRAGALEDLVSGNTRLGGFDGEWETVAFNDVITPKARIGWQGLKKGEYLKRGYSYLIGGTDFQRGTINLNDISYVTKGRYEMDSNIQVEQDDVLVTKDGTIGKVALVPEISKPATLNSGVFVFKTKERLKSIFLFRILMSSVFRDFIAILSAGSTIKHLYQKDLKNFEFKIPVDVAEQQAIAQVLTAMDEEIESLETEKVKMMGIRKGAMDDLLTGRVRLKV</sequence>
<dbReference type="CDD" id="cd17292">
    <property type="entry name" value="RMtype1_S_LlaA17I_TRD2-CR2_like"/>
    <property type="match status" value="1"/>
</dbReference>
<dbReference type="GO" id="GO:0016787">
    <property type="term" value="F:hydrolase activity"/>
    <property type="evidence" value="ECO:0007669"/>
    <property type="project" value="UniProtKB-KW"/>
</dbReference>
<dbReference type="InterPro" id="IPR000055">
    <property type="entry name" value="Restrct_endonuc_typeI_TRD"/>
</dbReference>
<dbReference type="EMBL" id="JAIFZM010000001">
    <property type="protein sequence ID" value="MCG3417551.1"/>
    <property type="molecule type" value="Genomic_DNA"/>
</dbReference>
<dbReference type="InterPro" id="IPR052021">
    <property type="entry name" value="Type-I_RS_S_subunit"/>
</dbReference>
<name>A0AAW5B1N4_9BACI</name>
<reference evidence="5 6" key="1">
    <citation type="journal article" date="2022" name="Evol. Bioinform. Online">
        <title>Draft Genome Sequence of Oceanobacillus jordanicus Strain GSFE11, a Halotolerant Plant Growth-Promoting Bacterial Endophyte Isolated From the Jordan Valley.</title>
        <authorList>
            <person name="Alhindi T."/>
            <person name="Albdaiwi R."/>
        </authorList>
    </citation>
    <scope>NUCLEOTIDE SEQUENCE [LARGE SCALE GENOMIC DNA]</scope>
    <source>
        <strain evidence="5 6">GSFE11</strain>
    </source>
</reference>
<evidence type="ECO:0000256" key="2">
    <source>
        <dbReference type="ARBA" id="ARBA00022747"/>
    </source>
</evidence>
<dbReference type="InterPro" id="IPR044946">
    <property type="entry name" value="Restrct_endonuc_typeI_TRD_sf"/>
</dbReference>
<dbReference type="EC" id="3.1.21.-" evidence="5"/>
<keyword evidence="3" id="KW-0238">DNA-binding</keyword>
<keyword evidence="5" id="KW-0540">Nuclease</keyword>
<feature type="domain" description="Type I restriction modification DNA specificity" evidence="4">
    <location>
        <begin position="200"/>
        <end position="376"/>
    </location>
</feature>
<keyword evidence="5" id="KW-0255">Endonuclease</keyword>
<comment type="caution">
    <text evidence="5">The sequence shown here is derived from an EMBL/GenBank/DDBJ whole genome shotgun (WGS) entry which is preliminary data.</text>
</comment>
<dbReference type="Gene3D" id="1.10.287.1120">
    <property type="entry name" value="Bipartite methylase S protein"/>
    <property type="match status" value="1"/>
</dbReference>
<evidence type="ECO:0000313" key="6">
    <source>
        <dbReference type="Proteomes" id="UP001199631"/>
    </source>
</evidence>
<organism evidence="5 6">
    <name type="scientific">Oceanobacillus jordanicus</name>
    <dbReference type="NCBI Taxonomy" id="2867266"/>
    <lineage>
        <taxon>Bacteria</taxon>
        <taxon>Bacillati</taxon>
        <taxon>Bacillota</taxon>
        <taxon>Bacilli</taxon>
        <taxon>Bacillales</taxon>
        <taxon>Bacillaceae</taxon>
        <taxon>Oceanobacillus</taxon>
    </lineage>
</organism>
<dbReference type="Gene3D" id="3.90.220.20">
    <property type="entry name" value="DNA methylase specificity domains"/>
    <property type="match status" value="2"/>
</dbReference>
<gene>
    <name evidence="5" type="ORF">K3T81_00185</name>
</gene>
<dbReference type="Pfam" id="PF01420">
    <property type="entry name" value="Methylase_S"/>
    <property type="match status" value="2"/>
</dbReference>
<accession>A0AAW5B1N4</accession>
<keyword evidence="5" id="KW-0378">Hydrolase</keyword>
<dbReference type="AlphaFoldDB" id="A0AAW5B1N4"/>
<proteinExistence type="inferred from homology"/>
<protein>
    <submittedName>
        <fullName evidence="5">Restriction endonuclease subunit S</fullName>
        <ecNumber evidence="5">3.1.21.-</ecNumber>
    </submittedName>
</protein>
<evidence type="ECO:0000259" key="4">
    <source>
        <dbReference type="Pfam" id="PF01420"/>
    </source>
</evidence>
<dbReference type="GO" id="GO:0003677">
    <property type="term" value="F:DNA binding"/>
    <property type="evidence" value="ECO:0007669"/>
    <property type="project" value="UniProtKB-KW"/>
</dbReference>
<dbReference type="PANTHER" id="PTHR30408">
    <property type="entry name" value="TYPE-1 RESTRICTION ENZYME ECOKI SPECIFICITY PROTEIN"/>
    <property type="match status" value="1"/>
</dbReference>
<feature type="domain" description="Type I restriction modification DNA specificity" evidence="4">
    <location>
        <begin position="5"/>
        <end position="173"/>
    </location>
</feature>
<dbReference type="Proteomes" id="UP001199631">
    <property type="component" value="Unassembled WGS sequence"/>
</dbReference>
<evidence type="ECO:0000256" key="1">
    <source>
        <dbReference type="ARBA" id="ARBA00010923"/>
    </source>
</evidence>
<dbReference type="RefSeq" id="WP_238017283.1">
    <property type="nucleotide sequence ID" value="NZ_JAIFZM010000001.1"/>
</dbReference>
<dbReference type="SUPFAM" id="SSF116734">
    <property type="entry name" value="DNA methylase specificity domain"/>
    <property type="match status" value="2"/>
</dbReference>
<comment type="similarity">
    <text evidence="1">Belongs to the type-I restriction system S methylase family.</text>
</comment>
<keyword evidence="2" id="KW-0680">Restriction system</keyword>
<evidence type="ECO:0000313" key="5">
    <source>
        <dbReference type="EMBL" id="MCG3417551.1"/>
    </source>
</evidence>